<protein>
    <submittedName>
        <fullName evidence="2">Uncharacterized protein</fullName>
    </submittedName>
</protein>
<organism evidence="2 3">
    <name type="scientific">Amygdalobacter nucleatus</name>
    <dbReference type="NCBI Taxonomy" id="3029274"/>
    <lineage>
        <taxon>Bacteria</taxon>
        <taxon>Bacillati</taxon>
        <taxon>Bacillota</taxon>
        <taxon>Clostridia</taxon>
        <taxon>Eubacteriales</taxon>
        <taxon>Oscillospiraceae</taxon>
        <taxon>Amygdalobacter</taxon>
    </lineage>
</organism>
<sequence length="165" mass="18410">MVSSTKRSFKYNLQSGLPLVKTVAQFVKSGVKMRELASAKDEFQVSCPFCSAKSTWSLNLRWHVQSDLICPNCDENISKVILKAALDLQKTRLQKSLLICSLAILVLAAICLLLVYKFSNDLHQMPFFAVALFSVAAICCSLAVAVLIVLTKQLLFLNKRRDLLK</sequence>
<evidence type="ECO:0000256" key="1">
    <source>
        <dbReference type="SAM" id="Phobius"/>
    </source>
</evidence>
<keyword evidence="1" id="KW-0472">Membrane</keyword>
<evidence type="ECO:0000313" key="2">
    <source>
        <dbReference type="EMBL" id="KXB42550.1"/>
    </source>
</evidence>
<dbReference type="STRING" id="1497955.HMPREF1872_00236"/>
<reference evidence="3" key="1">
    <citation type="submission" date="2016-01" db="EMBL/GenBank/DDBJ databases">
        <authorList>
            <person name="Mitreva M."/>
            <person name="Pepin K.H."/>
            <person name="Mihindukulasuriya K.A."/>
            <person name="Fulton R."/>
            <person name="Fronick C."/>
            <person name="O'Laughlin M."/>
            <person name="Miner T."/>
            <person name="Herter B."/>
            <person name="Rosa B.A."/>
            <person name="Cordes M."/>
            <person name="Tomlinson C."/>
            <person name="Wollam A."/>
            <person name="Palsikar V.B."/>
            <person name="Mardis E.R."/>
            <person name="Wilson R.K."/>
        </authorList>
    </citation>
    <scope>NUCLEOTIDE SEQUENCE [LARGE SCALE GENOMIC DNA]</scope>
    <source>
        <strain evidence="3">KA00274</strain>
    </source>
</reference>
<gene>
    <name evidence="2" type="ORF">HMPREF1872_00236</name>
</gene>
<proteinExistence type="predicted"/>
<keyword evidence="1" id="KW-0812">Transmembrane</keyword>
<comment type="caution">
    <text evidence="2">The sequence shown here is derived from an EMBL/GenBank/DDBJ whole genome shotgun (WGS) entry which is preliminary data.</text>
</comment>
<dbReference type="EMBL" id="LSCV01000002">
    <property type="protein sequence ID" value="KXB42550.1"/>
    <property type="molecule type" value="Genomic_DNA"/>
</dbReference>
<dbReference type="InterPro" id="IPR023298">
    <property type="entry name" value="ATPase_P-typ_TM_dom_sf"/>
</dbReference>
<feature type="transmembrane region" description="Helical" evidence="1">
    <location>
        <begin position="128"/>
        <end position="151"/>
    </location>
</feature>
<feature type="transmembrane region" description="Helical" evidence="1">
    <location>
        <begin position="97"/>
        <end position="116"/>
    </location>
</feature>
<dbReference type="Proteomes" id="UP000070080">
    <property type="component" value="Unassembled WGS sequence"/>
</dbReference>
<name>A0A133YH96_9FIRM</name>
<accession>A0A133YH96</accession>
<dbReference type="AlphaFoldDB" id="A0A133YH96"/>
<keyword evidence="3" id="KW-1185">Reference proteome</keyword>
<keyword evidence="1" id="KW-1133">Transmembrane helix</keyword>
<dbReference type="SUPFAM" id="SSF81665">
    <property type="entry name" value="Calcium ATPase, transmembrane domain M"/>
    <property type="match status" value="1"/>
</dbReference>
<evidence type="ECO:0000313" key="3">
    <source>
        <dbReference type="Proteomes" id="UP000070080"/>
    </source>
</evidence>